<dbReference type="InterPro" id="IPR017907">
    <property type="entry name" value="Znf_RING_CS"/>
</dbReference>
<evidence type="ECO:0000313" key="10">
    <source>
        <dbReference type="EMBL" id="QDS76077.1"/>
    </source>
</evidence>
<keyword evidence="1" id="KW-0479">Metal-binding</keyword>
<dbReference type="Pfam" id="PF00176">
    <property type="entry name" value="SNF2-rel_dom"/>
    <property type="match status" value="2"/>
</dbReference>
<dbReference type="GO" id="GO:0008270">
    <property type="term" value="F:zinc ion binding"/>
    <property type="evidence" value="ECO:0007669"/>
    <property type="project" value="UniProtKB-KW"/>
</dbReference>
<dbReference type="EMBL" id="CP042198">
    <property type="protein sequence ID" value="QDS76077.1"/>
    <property type="molecule type" value="Genomic_DNA"/>
</dbReference>
<evidence type="ECO:0000256" key="7">
    <source>
        <dbReference type="PROSITE-ProRule" id="PRU00175"/>
    </source>
</evidence>
<organism evidence="10 11">
    <name type="scientific">Venturia effusa</name>
    <dbReference type="NCBI Taxonomy" id="50376"/>
    <lineage>
        <taxon>Eukaryota</taxon>
        <taxon>Fungi</taxon>
        <taxon>Dikarya</taxon>
        <taxon>Ascomycota</taxon>
        <taxon>Pezizomycotina</taxon>
        <taxon>Dothideomycetes</taxon>
        <taxon>Pleosporomycetidae</taxon>
        <taxon>Venturiales</taxon>
        <taxon>Venturiaceae</taxon>
        <taxon>Venturia</taxon>
    </lineage>
</organism>
<evidence type="ECO:0000256" key="4">
    <source>
        <dbReference type="ARBA" id="ARBA00022801"/>
    </source>
</evidence>
<reference evidence="10 11" key="1">
    <citation type="submission" date="2019-07" db="EMBL/GenBank/DDBJ databases">
        <title>Finished genome of Venturia effusa.</title>
        <authorList>
            <person name="Young C.A."/>
            <person name="Cox M.P."/>
            <person name="Ganley A.R.D."/>
            <person name="David W.J."/>
        </authorList>
    </citation>
    <scope>NUCLEOTIDE SEQUENCE [LARGE SCALE GENOMIC DNA]</scope>
    <source>
        <strain evidence="11">albino</strain>
    </source>
</reference>
<dbReference type="GO" id="GO:0005634">
    <property type="term" value="C:nucleus"/>
    <property type="evidence" value="ECO:0007669"/>
    <property type="project" value="TreeGrafter"/>
</dbReference>
<dbReference type="STRING" id="50376.A0A517LKB6"/>
<dbReference type="GO" id="GO:0008094">
    <property type="term" value="F:ATP-dependent activity, acting on DNA"/>
    <property type="evidence" value="ECO:0007669"/>
    <property type="project" value="TreeGrafter"/>
</dbReference>
<dbReference type="GO" id="GO:0006281">
    <property type="term" value="P:DNA repair"/>
    <property type="evidence" value="ECO:0007669"/>
    <property type="project" value="TreeGrafter"/>
</dbReference>
<dbReference type="SUPFAM" id="SSF52540">
    <property type="entry name" value="P-loop containing nucleoside triphosphate hydrolases"/>
    <property type="match status" value="2"/>
</dbReference>
<keyword evidence="6" id="KW-0067">ATP-binding</keyword>
<dbReference type="InterPro" id="IPR038718">
    <property type="entry name" value="SNF2-like_sf"/>
</dbReference>
<accession>A0A517LKB6</accession>
<dbReference type="GO" id="GO:0005524">
    <property type="term" value="F:ATP binding"/>
    <property type="evidence" value="ECO:0007669"/>
    <property type="project" value="UniProtKB-KW"/>
</dbReference>
<dbReference type="PROSITE" id="PS51194">
    <property type="entry name" value="HELICASE_CTER"/>
    <property type="match status" value="1"/>
</dbReference>
<evidence type="ECO:0000259" key="8">
    <source>
        <dbReference type="PROSITE" id="PS50089"/>
    </source>
</evidence>
<dbReference type="InterPro" id="IPR001650">
    <property type="entry name" value="Helicase_C-like"/>
</dbReference>
<keyword evidence="5" id="KW-0862">Zinc</keyword>
<feature type="domain" description="RING-type" evidence="8">
    <location>
        <begin position="617"/>
        <end position="659"/>
    </location>
</feature>
<evidence type="ECO:0008006" key="12">
    <source>
        <dbReference type="Google" id="ProtNLM"/>
    </source>
</evidence>
<proteinExistence type="predicted"/>
<gene>
    <name evidence="10" type="ORF">FKW77_006002</name>
</gene>
<dbReference type="PROSITE" id="PS50089">
    <property type="entry name" value="ZF_RING_2"/>
    <property type="match status" value="1"/>
</dbReference>
<dbReference type="SMART" id="SM00490">
    <property type="entry name" value="HELICc"/>
    <property type="match status" value="1"/>
</dbReference>
<dbReference type="InterPro" id="IPR000330">
    <property type="entry name" value="SNF2_N"/>
</dbReference>
<dbReference type="PROSITE" id="PS00518">
    <property type="entry name" value="ZF_RING_1"/>
    <property type="match status" value="1"/>
</dbReference>
<keyword evidence="2" id="KW-0547">Nucleotide-binding</keyword>
<dbReference type="CDD" id="cd18793">
    <property type="entry name" value="SF2_C_SNF"/>
    <property type="match status" value="1"/>
</dbReference>
<evidence type="ECO:0000256" key="5">
    <source>
        <dbReference type="ARBA" id="ARBA00022833"/>
    </source>
</evidence>
<dbReference type="Gene3D" id="3.40.50.10810">
    <property type="entry name" value="Tandem AAA-ATPase domain"/>
    <property type="match status" value="2"/>
</dbReference>
<dbReference type="PANTHER" id="PTHR45626">
    <property type="entry name" value="TRANSCRIPTION TERMINATION FACTOR 2-RELATED"/>
    <property type="match status" value="1"/>
</dbReference>
<dbReference type="InterPro" id="IPR001841">
    <property type="entry name" value="Znf_RING"/>
</dbReference>
<evidence type="ECO:0000256" key="6">
    <source>
        <dbReference type="ARBA" id="ARBA00022840"/>
    </source>
</evidence>
<feature type="domain" description="Helicase C-terminal" evidence="9">
    <location>
        <begin position="700"/>
        <end position="854"/>
    </location>
</feature>
<keyword evidence="3 7" id="KW-0863">Zinc-finger</keyword>
<dbReference type="Gene3D" id="3.40.50.300">
    <property type="entry name" value="P-loop containing nucleotide triphosphate hydrolases"/>
    <property type="match status" value="1"/>
</dbReference>
<protein>
    <recommendedName>
        <fullName evidence="12">Helicase C-terminal domain-containing protein</fullName>
    </recommendedName>
</protein>
<evidence type="ECO:0000313" key="11">
    <source>
        <dbReference type="Proteomes" id="UP000316270"/>
    </source>
</evidence>
<name>A0A517LKB6_9PEZI</name>
<dbReference type="AlphaFoldDB" id="A0A517LKB6"/>
<dbReference type="Proteomes" id="UP000316270">
    <property type="component" value="Chromosome 14"/>
</dbReference>
<dbReference type="InterPro" id="IPR049730">
    <property type="entry name" value="SNF2/RAD54-like_C"/>
</dbReference>
<dbReference type="OrthoDB" id="448448at2759"/>
<sequence>MISLKRLLNDEEHIGQDPPFDFCNRDSFSEDPNLPDGSWSTLWSGLGFPESRFDSNDSALSSNGSGEVFYSQPIVSDIESWVSHEFPDENMSPSSDDIILDNPNADAIQKPLGNICYGMIYRTPVKLMGEMLSIDAKLKSNGRRRNESQQLLKLKKDDRGIILTFPDESDFGVLNNHASKALEDLIAWPSIQTDAHVEIRPLRETLGKATKAADAKTRVNIIFYGSAEDSEKFGRKLSKEKLYLQRPDAWRHGTTYENPHIIKFPDFQLTNPDLQQEEVANDTLPANSVLHFEKTISQVYASLKRGANLQRIEGDSRLRTHLLEHQEQGLDFMLQREDGPIEPAFSLWQPLSGEDEGWSRIEHAETGGGILADEMGMGKTLSILALITKTMIKAHDWASQKVADEADGELPMKKRTAATLVIVPSASHIVRRQATTFNRAVTEVAARSRWCLTGTPIQNRLADIGALFAFIRAHPFDSLATFKRYISVPFEESPERRATACHSLSLLLDSICLRRTKDLLHLPDRVDRLRELEFTEDERIQYEQTKRTMNRALRHRVGESFVKNRFGMFQVQLQLRILCNHGTFQHPFSWARRSLIDERDDAICTIGNLREVRCSACRQCMPVLESSNVYRTDNAHCGHTICAECLGDGIEQAYGCPLCLPGASLSGEKSRNEASVDGIQEEPYFQPHGHSSKMDALMADVRQDLDTTKSIIFSSWTNTLNLVGKYLNLEKIPFHRIDGNCALAARQKILDEFAESKDKPVLIMTTGTGAFGLNLTSANRIFIVEPQWNPSVENQAIARAQRLGQGQSVLVTRYKMKRTVEEEMRKQQEHKLSIAELGNATQSQNLTSQFNDEIMEDM</sequence>
<dbReference type="PANTHER" id="PTHR45626:SF52">
    <property type="entry name" value="SINGLE-STRANDED DNA-DEPENDENT ATPASE (EUROFUNG)"/>
    <property type="match status" value="1"/>
</dbReference>
<evidence type="ECO:0000259" key="9">
    <source>
        <dbReference type="PROSITE" id="PS51194"/>
    </source>
</evidence>
<keyword evidence="4" id="KW-0378">Hydrolase</keyword>
<dbReference type="Pfam" id="PF00271">
    <property type="entry name" value="Helicase_C"/>
    <property type="match status" value="1"/>
</dbReference>
<keyword evidence="11" id="KW-1185">Reference proteome</keyword>
<evidence type="ECO:0000256" key="3">
    <source>
        <dbReference type="ARBA" id="ARBA00022771"/>
    </source>
</evidence>
<evidence type="ECO:0000256" key="2">
    <source>
        <dbReference type="ARBA" id="ARBA00022741"/>
    </source>
</evidence>
<dbReference type="InterPro" id="IPR027417">
    <property type="entry name" value="P-loop_NTPase"/>
</dbReference>
<dbReference type="GO" id="GO:0016787">
    <property type="term" value="F:hydrolase activity"/>
    <property type="evidence" value="ECO:0007669"/>
    <property type="project" value="UniProtKB-KW"/>
</dbReference>
<dbReference type="InterPro" id="IPR050628">
    <property type="entry name" value="SNF2_RAD54_helicase_TF"/>
</dbReference>
<evidence type="ECO:0000256" key="1">
    <source>
        <dbReference type="ARBA" id="ARBA00022723"/>
    </source>
</evidence>